<name>A0A4R6P0R0_NOCIG</name>
<reference evidence="1 2" key="1">
    <citation type="submission" date="2019-03" db="EMBL/GenBank/DDBJ databases">
        <title>Genomic Encyclopedia of Type Strains, Phase IV (KMG-IV): sequencing the most valuable type-strain genomes for metagenomic binning, comparative biology and taxonomic classification.</title>
        <authorList>
            <person name="Goeker M."/>
        </authorList>
    </citation>
    <scope>NUCLEOTIDE SEQUENCE [LARGE SCALE GENOMIC DNA]</scope>
    <source>
        <strain evidence="1 2">DSM 44496</strain>
    </source>
</reference>
<organism evidence="1 2">
    <name type="scientific">Nocardia ignorata</name>
    <dbReference type="NCBI Taxonomy" id="145285"/>
    <lineage>
        <taxon>Bacteria</taxon>
        <taxon>Bacillati</taxon>
        <taxon>Actinomycetota</taxon>
        <taxon>Actinomycetes</taxon>
        <taxon>Mycobacteriales</taxon>
        <taxon>Nocardiaceae</taxon>
        <taxon>Nocardia</taxon>
    </lineage>
</organism>
<gene>
    <name evidence="1" type="ORF">DFR75_112131</name>
</gene>
<accession>A0A4R6P0R0</accession>
<dbReference type="Proteomes" id="UP000295087">
    <property type="component" value="Unassembled WGS sequence"/>
</dbReference>
<proteinExistence type="predicted"/>
<evidence type="ECO:0000313" key="1">
    <source>
        <dbReference type="EMBL" id="TDP29862.1"/>
    </source>
</evidence>
<dbReference type="AlphaFoldDB" id="A0A4R6P0R0"/>
<keyword evidence="2" id="KW-1185">Reference proteome</keyword>
<dbReference type="RefSeq" id="WP_067496744.1">
    <property type="nucleotide sequence ID" value="NZ_SNXK01000012.1"/>
</dbReference>
<comment type="caution">
    <text evidence="1">The sequence shown here is derived from an EMBL/GenBank/DDBJ whole genome shotgun (WGS) entry which is preliminary data.</text>
</comment>
<sequence>MGSAPSADVYFGYDLPEYEYDYDTDTTAEPQWMQDGEDWEDELARLLGWVEVPFPTDYPRDDDIAIWSLPREAREAVQATIRAREKAYEESSPEYQAYAASREQRAELLASIPVELDSQGYDRDIHAVRIKASVQHVYGWSATRLNPLVEKPEWREQLTRFVEVLGLDVGDTEPGWHLNCSYG</sequence>
<dbReference type="EMBL" id="SNXK01000012">
    <property type="protein sequence ID" value="TDP29862.1"/>
    <property type="molecule type" value="Genomic_DNA"/>
</dbReference>
<protein>
    <submittedName>
        <fullName evidence="1">Uncharacterized protein</fullName>
    </submittedName>
</protein>
<evidence type="ECO:0000313" key="2">
    <source>
        <dbReference type="Proteomes" id="UP000295087"/>
    </source>
</evidence>